<reference evidence="2 3" key="1">
    <citation type="submission" date="2019-05" db="EMBL/GenBank/DDBJ databases">
        <title>We sequenced the genome of Paenibacillus hemerocallicola KCTC 33185 for further insight into its adaptation and study the phylogeny of Paenibacillus.</title>
        <authorList>
            <person name="Narsing Rao M.P."/>
        </authorList>
    </citation>
    <scope>NUCLEOTIDE SEQUENCE [LARGE SCALE GENOMIC DNA]</scope>
    <source>
        <strain evidence="2 3">KCTC 33185</strain>
    </source>
</reference>
<dbReference type="Pfam" id="PF07591">
    <property type="entry name" value="PT-HINT"/>
    <property type="match status" value="1"/>
</dbReference>
<dbReference type="EMBL" id="VDCQ01000140">
    <property type="protein sequence ID" value="TNJ53558.1"/>
    <property type="molecule type" value="Genomic_DNA"/>
</dbReference>
<gene>
    <name evidence="2" type="ORF">FE784_40400</name>
</gene>
<organism evidence="2 3">
    <name type="scientific">Paenibacillus hemerocallicola</name>
    <dbReference type="NCBI Taxonomy" id="1172614"/>
    <lineage>
        <taxon>Bacteria</taxon>
        <taxon>Bacillati</taxon>
        <taxon>Bacillota</taxon>
        <taxon>Bacilli</taxon>
        <taxon>Bacillales</taxon>
        <taxon>Paenibacillaceae</taxon>
        <taxon>Paenibacillus</taxon>
    </lineage>
</organism>
<feature type="region of interest" description="Disordered" evidence="1">
    <location>
        <begin position="51"/>
        <end position="75"/>
    </location>
</feature>
<evidence type="ECO:0000256" key="1">
    <source>
        <dbReference type="SAM" id="MobiDB-lite"/>
    </source>
</evidence>
<dbReference type="InterPro" id="IPR036844">
    <property type="entry name" value="Hint_dom_sf"/>
</dbReference>
<dbReference type="CDD" id="cd20695">
    <property type="entry name" value="CdiA-CT_5T87E_Ct"/>
    <property type="match status" value="1"/>
</dbReference>
<keyword evidence="3" id="KW-1185">Reference proteome</keyword>
<proteinExistence type="predicted"/>
<feature type="compositionally biased region" description="Polar residues" evidence="1">
    <location>
        <begin position="66"/>
        <end position="75"/>
    </location>
</feature>
<accession>A0A5C4SUS4</accession>
<dbReference type="SUPFAM" id="SSF51294">
    <property type="entry name" value="Hedgehog/intein (Hint) domain"/>
    <property type="match status" value="1"/>
</dbReference>
<dbReference type="AlphaFoldDB" id="A0A5C4SUS4"/>
<evidence type="ECO:0008006" key="4">
    <source>
        <dbReference type="Google" id="ProtNLM"/>
    </source>
</evidence>
<comment type="caution">
    <text evidence="2">The sequence shown here is derived from an EMBL/GenBank/DDBJ whole genome shotgun (WGS) entry which is preliminary data.</text>
</comment>
<name>A0A5C4SUS4_9BACL</name>
<dbReference type="Proteomes" id="UP000307943">
    <property type="component" value="Unassembled WGS sequence"/>
</dbReference>
<protein>
    <recommendedName>
        <fullName evidence="4">Intein C-terminal splicing domain-containing protein</fullName>
    </recommendedName>
</protein>
<dbReference type="OrthoDB" id="2666939at2"/>
<evidence type="ECO:0000313" key="3">
    <source>
        <dbReference type="Proteomes" id="UP000307943"/>
    </source>
</evidence>
<evidence type="ECO:0000313" key="2">
    <source>
        <dbReference type="EMBL" id="TNJ53558.1"/>
    </source>
</evidence>
<dbReference type="Gene3D" id="2.170.16.10">
    <property type="entry name" value="Hedgehog/Intein (Hint) domain"/>
    <property type="match status" value="1"/>
</dbReference>
<sequence length="128" mass="14263">MDKIEFIKLEKPVTVYNFTVLDYHTYYVTDIGVWVHNTQCGPNGTFENASYHGTTNNGKKNEAPNDGQTVLDNSLSIGPNTDRRIGISDGEFVVLDKTSDGIYHGHVRSWSELNPTMQSILRKAGLAD</sequence>